<keyword evidence="2" id="KW-1185">Reference proteome</keyword>
<dbReference type="RefSeq" id="WP_036875232.1">
    <property type="nucleotide sequence ID" value="NZ_JASBZX010000012.1"/>
</dbReference>
<evidence type="ECO:0000313" key="2">
    <source>
        <dbReference type="Proteomes" id="UP000030103"/>
    </source>
</evidence>
<dbReference type="STRING" id="28115.HQ47_10240"/>
<name>A0A0A2E070_9PORP</name>
<evidence type="ECO:0000313" key="1">
    <source>
        <dbReference type="EMBL" id="KGN72313.1"/>
    </source>
</evidence>
<protein>
    <submittedName>
        <fullName evidence="1">Uncharacterized protein</fullName>
    </submittedName>
</protein>
<gene>
    <name evidence="1" type="ORF">HQ47_10240</name>
</gene>
<accession>A0A0A2E070</accession>
<sequence>MTCLSVSRFLLSRKEFLQSHQAKQDEENKDLGYLDLTSISSFLSMGLISPQGLFAQKRGIAT</sequence>
<reference evidence="1 2" key="1">
    <citation type="submission" date="2014-09" db="EMBL/GenBank/DDBJ databases">
        <title>Draft Genome Sequence of Porphyromonas macacae COT-192_OH2859.</title>
        <authorList>
            <person name="Wallis C."/>
            <person name="Deusch O."/>
            <person name="O'Flynn C."/>
            <person name="Davis I."/>
            <person name="Horsfall A."/>
            <person name="Kirkwood N."/>
            <person name="Harris S."/>
            <person name="Eisen J.A."/>
            <person name="Coil D.A."/>
            <person name="Darling A.E."/>
            <person name="Jospin G."/>
            <person name="Alexiev A."/>
        </authorList>
    </citation>
    <scope>NUCLEOTIDE SEQUENCE [LARGE SCALE GENOMIC DNA]</scope>
    <source>
        <strain evidence="2">COT-192 OH2859</strain>
    </source>
</reference>
<proteinExistence type="predicted"/>
<dbReference type="AlphaFoldDB" id="A0A0A2E070"/>
<comment type="caution">
    <text evidence="1">The sequence shown here is derived from an EMBL/GenBank/DDBJ whole genome shotgun (WGS) entry which is preliminary data.</text>
</comment>
<dbReference type="EMBL" id="JRFA01000031">
    <property type="protein sequence ID" value="KGN72313.1"/>
    <property type="molecule type" value="Genomic_DNA"/>
</dbReference>
<dbReference type="Proteomes" id="UP000030103">
    <property type="component" value="Unassembled WGS sequence"/>
</dbReference>
<organism evidence="1 2">
    <name type="scientific">Porphyromonas macacae</name>
    <dbReference type="NCBI Taxonomy" id="28115"/>
    <lineage>
        <taxon>Bacteria</taxon>
        <taxon>Pseudomonadati</taxon>
        <taxon>Bacteroidota</taxon>
        <taxon>Bacteroidia</taxon>
        <taxon>Bacteroidales</taxon>
        <taxon>Porphyromonadaceae</taxon>
        <taxon>Porphyromonas</taxon>
    </lineage>
</organism>